<dbReference type="EC" id="3.1.3.15" evidence="3 8"/>
<dbReference type="SUPFAM" id="SSF89550">
    <property type="entry name" value="PHP domain-like"/>
    <property type="match status" value="1"/>
</dbReference>
<accession>A0A9D1EQP1</accession>
<dbReference type="EMBL" id="DVIQ01000002">
    <property type="protein sequence ID" value="HIS29966.1"/>
    <property type="molecule type" value="Genomic_DNA"/>
</dbReference>
<dbReference type="PANTHER" id="PTHR21039:SF0">
    <property type="entry name" value="HISTIDINOL-PHOSPHATASE"/>
    <property type="match status" value="1"/>
</dbReference>
<dbReference type="SMART" id="SM00481">
    <property type="entry name" value="POLIIIAc"/>
    <property type="match status" value="1"/>
</dbReference>
<dbReference type="AlphaFoldDB" id="A0A9D1EQP1"/>
<evidence type="ECO:0000313" key="11">
    <source>
        <dbReference type="Proteomes" id="UP000823935"/>
    </source>
</evidence>
<evidence type="ECO:0000256" key="3">
    <source>
        <dbReference type="ARBA" id="ARBA00013085"/>
    </source>
</evidence>
<dbReference type="GO" id="GO:0004401">
    <property type="term" value="F:histidinol-phosphatase activity"/>
    <property type="evidence" value="ECO:0007669"/>
    <property type="project" value="UniProtKB-UniRule"/>
</dbReference>
<evidence type="ECO:0000256" key="7">
    <source>
        <dbReference type="ARBA" id="ARBA00049158"/>
    </source>
</evidence>
<comment type="caution">
    <text evidence="10">The sequence shown here is derived from an EMBL/GenBank/DDBJ whole genome shotgun (WGS) entry which is preliminary data.</text>
</comment>
<evidence type="ECO:0000256" key="8">
    <source>
        <dbReference type="RuleBase" id="RU366003"/>
    </source>
</evidence>
<comment type="catalytic activity">
    <reaction evidence="7 8">
        <text>L-histidinol phosphate + H2O = L-histidinol + phosphate</text>
        <dbReference type="Rhea" id="RHEA:14465"/>
        <dbReference type="ChEBI" id="CHEBI:15377"/>
        <dbReference type="ChEBI" id="CHEBI:43474"/>
        <dbReference type="ChEBI" id="CHEBI:57699"/>
        <dbReference type="ChEBI" id="CHEBI:57980"/>
        <dbReference type="EC" id="3.1.3.15"/>
    </reaction>
</comment>
<gene>
    <name evidence="10" type="ORF">IAB44_00215</name>
</gene>
<organism evidence="10 11">
    <name type="scientific">Candidatus Limivivens intestinipullorum</name>
    <dbReference type="NCBI Taxonomy" id="2840858"/>
    <lineage>
        <taxon>Bacteria</taxon>
        <taxon>Bacillati</taxon>
        <taxon>Bacillota</taxon>
        <taxon>Clostridia</taxon>
        <taxon>Lachnospirales</taxon>
        <taxon>Lachnospiraceae</taxon>
        <taxon>Lachnospiraceae incertae sedis</taxon>
        <taxon>Candidatus Limivivens</taxon>
    </lineage>
</organism>
<dbReference type="InterPro" id="IPR010140">
    <property type="entry name" value="Histidinol_P_phosphatase_HisJ"/>
</dbReference>
<reference evidence="10" key="1">
    <citation type="submission" date="2020-10" db="EMBL/GenBank/DDBJ databases">
        <authorList>
            <person name="Gilroy R."/>
        </authorList>
    </citation>
    <scope>NUCLEOTIDE SEQUENCE</scope>
    <source>
        <strain evidence="10">CHK190-19873</strain>
    </source>
</reference>
<evidence type="ECO:0000256" key="6">
    <source>
        <dbReference type="ARBA" id="ARBA00023102"/>
    </source>
</evidence>
<protein>
    <recommendedName>
        <fullName evidence="3 8">Histidinol-phosphatase</fullName>
        <shortName evidence="8">HolPase</shortName>
        <ecNumber evidence="3 8">3.1.3.15</ecNumber>
    </recommendedName>
</protein>
<evidence type="ECO:0000259" key="9">
    <source>
        <dbReference type="SMART" id="SM00481"/>
    </source>
</evidence>
<dbReference type="GO" id="GO:0005737">
    <property type="term" value="C:cytoplasm"/>
    <property type="evidence" value="ECO:0007669"/>
    <property type="project" value="TreeGrafter"/>
</dbReference>
<dbReference type="GO" id="GO:0000105">
    <property type="term" value="P:L-histidine biosynthetic process"/>
    <property type="evidence" value="ECO:0007669"/>
    <property type="project" value="UniProtKB-UniRule"/>
</dbReference>
<dbReference type="InterPro" id="IPR003141">
    <property type="entry name" value="Pol/His_phosphatase_N"/>
</dbReference>
<dbReference type="InterPro" id="IPR016195">
    <property type="entry name" value="Pol/histidinol_Pase-like"/>
</dbReference>
<keyword evidence="6 8" id="KW-0368">Histidine biosynthesis</keyword>
<dbReference type="Pfam" id="PF02811">
    <property type="entry name" value="PHP"/>
    <property type="match status" value="1"/>
</dbReference>
<keyword evidence="4 8" id="KW-0028">Amino-acid biosynthesis</keyword>
<evidence type="ECO:0000256" key="5">
    <source>
        <dbReference type="ARBA" id="ARBA00022801"/>
    </source>
</evidence>
<reference evidence="10" key="2">
    <citation type="journal article" date="2021" name="PeerJ">
        <title>Extensive microbial diversity within the chicken gut microbiome revealed by metagenomics and culture.</title>
        <authorList>
            <person name="Gilroy R."/>
            <person name="Ravi A."/>
            <person name="Getino M."/>
            <person name="Pursley I."/>
            <person name="Horton D.L."/>
            <person name="Alikhan N.F."/>
            <person name="Baker D."/>
            <person name="Gharbi K."/>
            <person name="Hall N."/>
            <person name="Watson M."/>
            <person name="Adriaenssens E.M."/>
            <person name="Foster-Nyarko E."/>
            <person name="Jarju S."/>
            <person name="Secka A."/>
            <person name="Antonio M."/>
            <person name="Oren A."/>
            <person name="Chaudhuri R.R."/>
            <person name="La Ragione R."/>
            <person name="Hildebrand F."/>
            <person name="Pallen M.J."/>
        </authorList>
    </citation>
    <scope>NUCLEOTIDE SEQUENCE</scope>
    <source>
        <strain evidence="10">CHK190-19873</strain>
    </source>
</reference>
<comment type="pathway">
    <text evidence="1 8">Amino-acid biosynthesis; L-histidine biosynthesis; L-histidine from 5-phospho-alpha-D-ribose 1-diphosphate: step 8/9.</text>
</comment>
<dbReference type="PANTHER" id="PTHR21039">
    <property type="entry name" value="HISTIDINOL PHOSPHATASE-RELATED"/>
    <property type="match status" value="1"/>
</dbReference>
<dbReference type="Proteomes" id="UP000823935">
    <property type="component" value="Unassembled WGS sequence"/>
</dbReference>
<evidence type="ECO:0000256" key="1">
    <source>
        <dbReference type="ARBA" id="ARBA00004970"/>
    </source>
</evidence>
<name>A0A9D1EQP1_9FIRM</name>
<evidence type="ECO:0000256" key="2">
    <source>
        <dbReference type="ARBA" id="ARBA00009152"/>
    </source>
</evidence>
<sequence length="267" mass="30723">MHTDFHIHSSFSADSDTPMEAMVQAGIGKGLSAMCFTEHMDIDFANDPDCAFEVDTAAYRRELLRLKERYASQIELLFGIELGLQPHLAQRHRDYLSGWPFDFVIGSSHLINGQDPYYPEFFQGKQETDCYRSYFQSVLDNLKAFSGMDVYGHLDYVVRYGPNKDRFYSYRAYSDILDEILKLLIEKQVGLEVNTAGFAYGMAHPNPCEDILRRYRALGGEILTVGSDGHSPQRLAWDFSRINDILKACGFRYYTIFRNRRPAFLPL</sequence>
<feature type="domain" description="Polymerase/histidinol phosphatase N-terminal" evidence="9">
    <location>
        <begin position="3"/>
        <end position="86"/>
    </location>
</feature>
<keyword evidence="5 8" id="KW-0378">Hydrolase</keyword>
<dbReference type="Gene3D" id="3.20.20.140">
    <property type="entry name" value="Metal-dependent hydrolases"/>
    <property type="match status" value="1"/>
</dbReference>
<evidence type="ECO:0000256" key="4">
    <source>
        <dbReference type="ARBA" id="ARBA00022605"/>
    </source>
</evidence>
<evidence type="ECO:0000313" key="10">
    <source>
        <dbReference type="EMBL" id="HIS29966.1"/>
    </source>
</evidence>
<dbReference type="InterPro" id="IPR004013">
    <property type="entry name" value="PHP_dom"/>
</dbReference>
<comment type="similarity">
    <text evidence="2 8">Belongs to the PHP hydrolase family. HisK subfamily.</text>
</comment>
<dbReference type="NCBIfam" id="TIGR01856">
    <property type="entry name" value="hisJ_fam"/>
    <property type="match status" value="1"/>
</dbReference>
<proteinExistence type="inferred from homology"/>